<reference evidence="2" key="2">
    <citation type="journal article" date="2015" name="Fish Shellfish Immunol.">
        <title>Early steps in the European eel (Anguilla anguilla)-Vibrio vulnificus interaction in the gills: Role of the RtxA13 toxin.</title>
        <authorList>
            <person name="Callol A."/>
            <person name="Pajuelo D."/>
            <person name="Ebbesson L."/>
            <person name="Teles M."/>
            <person name="MacKenzie S."/>
            <person name="Amaro C."/>
        </authorList>
    </citation>
    <scope>NUCLEOTIDE SEQUENCE</scope>
</reference>
<dbReference type="AlphaFoldDB" id="A0A0E9WBR6"/>
<organism evidence="2">
    <name type="scientific">Anguilla anguilla</name>
    <name type="common">European freshwater eel</name>
    <name type="synonym">Muraena anguilla</name>
    <dbReference type="NCBI Taxonomy" id="7936"/>
    <lineage>
        <taxon>Eukaryota</taxon>
        <taxon>Metazoa</taxon>
        <taxon>Chordata</taxon>
        <taxon>Craniata</taxon>
        <taxon>Vertebrata</taxon>
        <taxon>Euteleostomi</taxon>
        <taxon>Actinopterygii</taxon>
        <taxon>Neopterygii</taxon>
        <taxon>Teleostei</taxon>
        <taxon>Anguilliformes</taxon>
        <taxon>Anguillidae</taxon>
        <taxon>Anguilla</taxon>
    </lineage>
</organism>
<dbReference type="EMBL" id="GBXM01021552">
    <property type="protein sequence ID" value="JAH87025.1"/>
    <property type="molecule type" value="Transcribed_RNA"/>
</dbReference>
<evidence type="ECO:0008006" key="3">
    <source>
        <dbReference type="Google" id="ProtNLM"/>
    </source>
</evidence>
<reference evidence="2" key="1">
    <citation type="submission" date="2014-11" db="EMBL/GenBank/DDBJ databases">
        <authorList>
            <person name="Amaro Gonzalez C."/>
        </authorList>
    </citation>
    <scope>NUCLEOTIDE SEQUENCE</scope>
</reference>
<name>A0A0E9WBR6_ANGAN</name>
<evidence type="ECO:0000256" key="1">
    <source>
        <dbReference type="SAM" id="SignalP"/>
    </source>
</evidence>
<sequence>MCTYACMHGMCSSVLSMCACVCTGMFVCHKSTATGPSSCGLCRYFSMPFYHLPVLLLGMKTRTRRGGSPRRPSWRPYQTVNLGERISHTGTRTHKYTHVD</sequence>
<proteinExistence type="predicted"/>
<evidence type="ECO:0000313" key="2">
    <source>
        <dbReference type="EMBL" id="JAH87025.1"/>
    </source>
</evidence>
<protein>
    <recommendedName>
        <fullName evidence="3">Secreted protein</fullName>
    </recommendedName>
</protein>
<feature type="signal peptide" evidence="1">
    <location>
        <begin position="1"/>
        <end position="24"/>
    </location>
</feature>
<keyword evidence="1" id="KW-0732">Signal</keyword>
<feature type="chain" id="PRO_5002434388" description="Secreted protein" evidence="1">
    <location>
        <begin position="25"/>
        <end position="100"/>
    </location>
</feature>
<accession>A0A0E9WBR6</accession>